<dbReference type="Pfam" id="PF11611">
    <property type="entry name" value="DUF4352"/>
    <property type="match status" value="1"/>
</dbReference>
<accession>A0ABS6U8M7</accession>
<keyword evidence="1" id="KW-1133">Transmembrane helix</keyword>
<keyword evidence="4" id="KW-1185">Reference proteome</keyword>
<dbReference type="InterPro" id="IPR029051">
    <property type="entry name" value="DUF4352"/>
</dbReference>
<keyword evidence="1" id="KW-0812">Transmembrane</keyword>
<comment type="caution">
    <text evidence="3">The sequence shown here is derived from an EMBL/GenBank/DDBJ whole genome shotgun (WGS) entry which is preliminary data.</text>
</comment>
<name>A0ABS6U8M7_9PSEU</name>
<dbReference type="EMBL" id="JADQDF010000001">
    <property type="protein sequence ID" value="MBW0128604.1"/>
    <property type="molecule type" value="Genomic_DNA"/>
</dbReference>
<organism evidence="3 4">
    <name type="scientific">Pseudonocardia oceani</name>
    <dbReference type="NCBI Taxonomy" id="2792013"/>
    <lineage>
        <taxon>Bacteria</taxon>
        <taxon>Bacillati</taxon>
        <taxon>Actinomycetota</taxon>
        <taxon>Actinomycetes</taxon>
        <taxon>Pseudonocardiales</taxon>
        <taxon>Pseudonocardiaceae</taxon>
        <taxon>Pseudonocardia</taxon>
    </lineage>
</organism>
<evidence type="ECO:0000256" key="1">
    <source>
        <dbReference type="SAM" id="Phobius"/>
    </source>
</evidence>
<gene>
    <name evidence="3" type="ORF">I4I82_13040</name>
</gene>
<dbReference type="RefSeq" id="WP_218590129.1">
    <property type="nucleotide sequence ID" value="NZ_JADQDE010000045.1"/>
</dbReference>
<keyword evidence="1" id="KW-0472">Membrane</keyword>
<proteinExistence type="predicted"/>
<evidence type="ECO:0000313" key="4">
    <source>
        <dbReference type="Proteomes" id="UP000694300"/>
    </source>
</evidence>
<dbReference type="Proteomes" id="UP000694300">
    <property type="component" value="Unassembled WGS sequence"/>
</dbReference>
<sequence>MSHPQAWQGQPAYAPAPRNGFGITALVLALVGAVFGLIPFTGFIALILGALAVLFGLLGLGRVRKGVANNRKMTIIGTVLGALVAALGIWGIVIVFNAFGQLNSDLQELAPAPTVQPSGVGVGQEPAGGTNPAFPGAGPDDVAASYGQTVVVGPLDITAAAPVTVNPQFGDELVCSTVTYRNVGNGTGSYNPYDWSVLGPNGTITSSTFSGIDSQLGSGEIVPGASVSGDVCFNGSLDDGAFTVIYSPTFGGKAAFSG</sequence>
<feature type="domain" description="DUF4352" evidence="2">
    <location>
        <begin position="155"/>
        <end position="253"/>
    </location>
</feature>
<feature type="transmembrane region" description="Helical" evidence="1">
    <location>
        <begin position="20"/>
        <end position="38"/>
    </location>
</feature>
<evidence type="ECO:0000313" key="3">
    <source>
        <dbReference type="EMBL" id="MBW0128604.1"/>
    </source>
</evidence>
<feature type="transmembrane region" description="Helical" evidence="1">
    <location>
        <begin position="75"/>
        <end position="99"/>
    </location>
</feature>
<feature type="transmembrane region" description="Helical" evidence="1">
    <location>
        <begin position="44"/>
        <end position="63"/>
    </location>
</feature>
<reference evidence="3 4" key="1">
    <citation type="submission" date="2020-11" db="EMBL/GenBank/DDBJ databases">
        <title>Pseudonocardia abyssalis sp. nov. and Pseudonocardia oceani sp. nov., description and phylogenomic analysis of two novel actinomycetes isolated from the deep Southern Ocean.</title>
        <authorList>
            <person name="Parra J."/>
        </authorList>
    </citation>
    <scope>NUCLEOTIDE SEQUENCE [LARGE SCALE GENOMIC DNA]</scope>
    <source>
        <strain evidence="4">KRD185</strain>
    </source>
</reference>
<evidence type="ECO:0000259" key="2">
    <source>
        <dbReference type="Pfam" id="PF11611"/>
    </source>
</evidence>
<protein>
    <submittedName>
        <fullName evidence="3">DUF4190 and DUF4352 domain-containing protein</fullName>
    </submittedName>
</protein>